<dbReference type="InterPro" id="IPR030949">
    <property type="entry name" value="ECF_S_folate_fam"/>
</dbReference>
<organism evidence="2 3">
    <name type="scientific">Spiroplasma kunkelii CR2-3x</name>
    <dbReference type="NCBI Taxonomy" id="273035"/>
    <lineage>
        <taxon>Bacteria</taxon>
        <taxon>Bacillati</taxon>
        <taxon>Mycoplasmatota</taxon>
        <taxon>Mollicutes</taxon>
        <taxon>Entomoplasmatales</taxon>
        <taxon>Spiroplasmataceae</taxon>
        <taxon>Spiroplasma</taxon>
    </lineage>
</organism>
<keyword evidence="1" id="KW-1133">Transmembrane helix</keyword>
<dbReference type="Gene3D" id="1.10.1760.20">
    <property type="match status" value="1"/>
</dbReference>
<dbReference type="OrthoDB" id="400439at2"/>
<protein>
    <recommendedName>
        <fullName evidence="4">Folate family ECF transporter S component</fullName>
    </recommendedName>
</protein>
<feature type="transmembrane region" description="Helical" evidence="1">
    <location>
        <begin position="181"/>
        <end position="200"/>
    </location>
</feature>
<reference evidence="2 3" key="1">
    <citation type="journal article" date="2015" name="Genome Announc.">
        <title>Complete Genome Sequence of Spiroplasma kunkelii Strain CR2-3x, Causal Agent of Corn Stunt Disease in Zea mays L.</title>
        <authorList>
            <person name="Davis R.E."/>
            <person name="Shao J."/>
            <person name="Dally E.L."/>
            <person name="Zhao Y."/>
            <person name="Gasparich G.E."/>
            <person name="Gaynor B.J."/>
            <person name="Athey J.C."/>
            <person name="Harrison N.A."/>
            <person name="Donofrio N."/>
        </authorList>
    </citation>
    <scope>NUCLEOTIDE SEQUENCE [LARGE SCALE GENOMIC DNA]</scope>
    <source>
        <strain evidence="2 3">CR2-3x</strain>
    </source>
</reference>
<dbReference type="STRING" id="273035.SKUN_00153"/>
<dbReference type="AlphaFoldDB" id="A0A0K2JF78"/>
<feature type="transmembrane region" description="Helical" evidence="1">
    <location>
        <begin position="32"/>
        <end position="55"/>
    </location>
</feature>
<keyword evidence="1" id="KW-0472">Membrane</keyword>
<dbReference type="Pfam" id="PF12822">
    <property type="entry name" value="ECF_trnsprt"/>
    <property type="match status" value="1"/>
</dbReference>
<proteinExistence type="predicted"/>
<accession>A0A0K2JF78</accession>
<dbReference type="NCBIfam" id="TIGR04518">
    <property type="entry name" value="ECF_S_folT_fam"/>
    <property type="match status" value="1"/>
</dbReference>
<dbReference type="Proteomes" id="UP000062963">
    <property type="component" value="Chromosome"/>
</dbReference>
<evidence type="ECO:0008006" key="4">
    <source>
        <dbReference type="Google" id="ProtNLM"/>
    </source>
</evidence>
<dbReference type="KEGG" id="skn:SKUN_00153"/>
<feature type="transmembrane region" description="Helical" evidence="1">
    <location>
        <begin position="141"/>
        <end position="161"/>
    </location>
</feature>
<feature type="transmembrane region" description="Helical" evidence="1">
    <location>
        <begin position="109"/>
        <end position="129"/>
    </location>
</feature>
<dbReference type="EMBL" id="CP010899">
    <property type="protein sequence ID" value="ALA97077.1"/>
    <property type="molecule type" value="Genomic_DNA"/>
</dbReference>
<gene>
    <name evidence="2" type="ORF">SKUN_00153</name>
</gene>
<keyword evidence="3" id="KW-1185">Reference proteome</keyword>
<evidence type="ECO:0000313" key="3">
    <source>
        <dbReference type="Proteomes" id="UP000062963"/>
    </source>
</evidence>
<name>A0A0K2JF78_SPIKU</name>
<feature type="transmembrane region" description="Helical" evidence="1">
    <location>
        <begin position="7"/>
        <end position="26"/>
    </location>
</feature>
<feature type="transmembrane region" description="Helical" evidence="1">
    <location>
        <begin position="67"/>
        <end position="89"/>
    </location>
</feature>
<dbReference type="PATRIC" id="fig|273035.7.peg.178"/>
<dbReference type="InterPro" id="IPR024529">
    <property type="entry name" value="ECF_trnsprt_substrate-spec"/>
</dbReference>
<dbReference type="RefSeq" id="WP_053390428.1">
    <property type="nucleotide sequence ID" value="NZ_CP010899.1"/>
</dbReference>
<dbReference type="GO" id="GO:0022857">
    <property type="term" value="F:transmembrane transporter activity"/>
    <property type="evidence" value="ECO:0007669"/>
    <property type="project" value="InterPro"/>
</dbReference>
<evidence type="ECO:0000313" key="2">
    <source>
        <dbReference type="EMBL" id="ALA97077.1"/>
    </source>
</evidence>
<keyword evidence="1" id="KW-0812">Transmembrane</keyword>
<sequence length="234" mass="26262">MLYILTNIGACLGIAILFYLGILLDYKNWKKISILTITIISLLIALSVILTNIISYTIPFPFMGGRLIQLALGNFLIFVLGMLFGPFLGVLSGLVTDALGALINIGGTYHTGFSFNLALYGFLGSMVFLFKTDKFWILKTIILYAIGFALISFAFNVLWLYTIGLKQVLFPMTFVIKAIKFPIQLAIYLPMVISSFTILYKLITSRHNLALWCTQKGLLVLTPIKFKKQKRYNS</sequence>
<evidence type="ECO:0000256" key="1">
    <source>
        <dbReference type="SAM" id="Phobius"/>
    </source>
</evidence>